<evidence type="ECO:0000313" key="5">
    <source>
        <dbReference type="Proteomes" id="UP000315496"/>
    </source>
</evidence>
<keyword evidence="1" id="KW-0040">ANK repeat</keyword>
<evidence type="ECO:0000259" key="3">
    <source>
        <dbReference type="PROSITE" id="PS50089"/>
    </source>
</evidence>
<keyword evidence="5" id="KW-1185">Reference proteome</keyword>
<feature type="domain" description="RING-type" evidence="3">
    <location>
        <begin position="190"/>
        <end position="227"/>
    </location>
</feature>
<keyword evidence="2" id="KW-0862">Zinc</keyword>
<dbReference type="Gene3D" id="1.25.40.20">
    <property type="entry name" value="Ankyrin repeat-containing domain"/>
    <property type="match status" value="2"/>
</dbReference>
<dbReference type="SUPFAM" id="SSF57850">
    <property type="entry name" value="RING/U-box"/>
    <property type="match status" value="1"/>
</dbReference>
<protein>
    <submittedName>
        <fullName evidence="4">Ankyrin repeat protein 2</fullName>
    </submittedName>
</protein>
<dbReference type="EMBL" id="VDLU01000005">
    <property type="protein sequence ID" value="TNJ26193.1"/>
    <property type="molecule type" value="Genomic_DNA"/>
</dbReference>
<organism evidence="4 5">
    <name type="scientific">Giardia muris</name>
    <dbReference type="NCBI Taxonomy" id="5742"/>
    <lineage>
        <taxon>Eukaryota</taxon>
        <taxon>Metamonada</taxon>
        <taxon>Diplomonadida</taxon>
        <taxon>Hexamitidae</taxon>
        <taxon>Giardiinae</taxon>
        <taxon>Giardia</taxon>
    </lineage>
</organism>
<gene>
    <name evidence="4" type="ORF">GMRT_11301</name>
</gene>
<dbReference type="GO" id="GO:0008270">
    <property type="term" value="F:zinc ion binding"/>
    <property type="evidence" value="ECO:0007669"/>
    <property type="project" value="UniProtKB-KW"/>
</dbReference>
<dbReference type="VEuPathDB" id="GiardiaDB:GMRT_11301"/>
<dbReference type="SMART" id="SM00248">
    <property type="entry name" value="ANK"/>
    <property type="match status" value="3"/>
</dbReference>
<dbReference type="SUPFAM" id="SSF48403">
    <property type="entry name" value="Ankyrin repeat"/>
    <property type="match status" value="1"/>
</dbReference>
<dbReference type="Pfam" id="PF13920">
    <property type="entry name" value="zf-C3HC4_3"/>
    <property type="match status" value="1"/>
</dbReference>
<dbReference type="Gene3D" id="3.30.40.10">
    <property type="entry name" value="Zinc/RING finger domain, C3HC4 (zinc finger)"/>
    <property type="match status" value="1"/>
</dbReference>
<dbReference type="InterPro" id="IPR001841">
    <property type="entry name" value="Znf_RING"/>
</dbReference>
<keyword evidence="2" id="KW-0479">Metal-binding</keyword>
<evidence type="ECO:0000256" key="2">
    <source>
        <dbReference type="PROSITE-ProRule" id="PRU00175"/>
    </source>
</evidence>
<dbReference type="PANTHER" id="PTHR24184:SF11">
    <property type="entry name" value="ANKYRIN REPEAT AND SOCS BOX CONTAINING 3"/>
    <property type="match status" value="1"/>
</dbReference>
<dbReference type="InterPro" id="IPR013083">
    <property type="entry name" value="Znf_RING/FYVE/PHD"/>
</dbReference>
<proteinExistence type="predicted"/>
<dbReference type="PROSITE" id="PS50088">
    <property type="entry name" value="ANK_REPEAT"/>
    <property type="match status" value="1"/>
</dbReference>
<accession>A0A4Z1SWU1</accession>
<dbReference type="InterPro" id="IPR036770">
    <property type="entry name" value="Ankyrin_rpt-contain_sf"/>
</dbReference>
<sequence length="238" mass="26314">MSVTDLMEAAGRGDLEGVKRNFSEVGRKDGDGWTALMWAVRGGHANCIPLLEKEIGMQDNWGWTALMWAAYNGRADCVRLLLSEVGKQTIKEWKDFFNAYPTGTTALMMAARRSHPEIVELLLPYEQGLKDSNGHTAKWYANNKGYSTRVCVLLKNEGLERIPPPTSGAAGWRGVRELSSSRSLPEGMTCVICLTNPKDTLLQPCNHLCVCSSCAGRIMNQTCPLCRTPIESTVKVYL</sequence>
<dbReference type="AlphaFoldDB" id="A0A4Z1SWU1"/>
<dbReference type="Proteomes" id="UP000315496">
    <property type="component" value="Chromosome 5"/>
</dbReference>
<dbReference type="Pfam" id="PF12796">
    <property type="entry name" value="Ank_2"/>
    <property type="match status" value="2"/>
</dbReference>
<dbReference type="PROSITE" id="PS50297">
    <property type="entry name" value="ANK_REP_REGION"/>
    <property type="match status" value="1"/>
</dbReference>
<reference evidence="4 5" key="1">
    <citation type="submission" date="2019-05" db="EMBL/GenBank/DDBJ databases">
        <title>The compact genome of Giardia muris reveals important steps in the evolution of intestinal protozoan parasites.</title>
        <authorList>
            <person name="Xu F."/>
            <person name="Jimenez-Gonzalez A."/>
            <person name="Einarsson E."/>
            <person name="Astvaldsson A."/>
            <person name="Peirasmaki D."/>
            <person name="Eckmann L."/>
            <person name="Andersson J.O."/>
            <person name="Svard S.G."/>
            <person name="Jerlstrom-Hultqvist J."/>
        </authorList>
    </citation>
    <scope>NUCLEOTIDE SEQUENCE [LARGE SCALE GENOMIC DNA]</scope>
    <source>
        <strain evidence="4 5">Roberts-Thomson</strain>
    </source>
</reference>
<name>A0A4Z1SWU1_GIAMU</name>
<evidence type="ECO:0000256" key="1">
    <source>
        <dbReference type="PROSITE-ProRule" id="PRU00023"/>
    </source>
</evidence>
<comment type="caution">
    <text evidence="4">The sequence shown here is derived from an EMBL/GenBank/DDBJ whole genome shotgun (WGS) entry which is preliminary data.</text>
</comment>
<feature type="repeat" description="ANK" evidence="1">
    <location>
        <begin position="102"/>
        <end position="123"/>
    </location>
</feature>
<dbReference type="InterPro" id="IPR002110">
    <property type="entry name" value="Ankyrin_rpt"/>
</dbReference>
<dbReference type="CDD" id="cd16649">
    <property type="entry name" value="mRING-HC-C3HC5_CGRF1-like"/>
    <property type="match status" value="1"/>
</dbReference>
<keyword evidence="2" id="KW-0863">Zinc-finger</keyword>
<evidence type="ECO:0000313" key="4">
    <source>
        <dbReference type="EMBL" id="TNJ26193.1"/>
    </source>
</evidence>
<dbReference type="SMART" id="SM00184">
    <property type="entry name" value="RING"/>
    <property type="match status" value="1"/>
</dbReference>
<dbReference type="PANTHER" id="PTHR24184">
    <property type="entry name" value="SI:CH211-189E2.2"/>
    <property type="match status" value="1"/>
</dbReference>
<dbReference type="PROSITE" id="PS50089">
    <property type="entry name" value="ZF_RING_2"/>
    <property type="match status" value="1"/>
</dbReference>
<dbReference type="OrthoDB" id="1711136at2759"/>